<sequence>MGLRMPSVGARGVGGRQHAPSAVGLRRDRTLRDRMIGARLIGARLAGARLAGARLAGACLRRPNGARPPAALVALVIGALAILGLLGMHTIHRDVGVAAPSALVGHAAIAMTQSEGHASGDSAAHGRASGHDGPVRACGNCAASTPSLASACTQALWLFVPFLLPPRRWRLRLVEADADEASSIPIAVPRAPSLDALCISRT</sequence>
<gene>
    <name evidence="3" type="ORF">FB461_0616</name>
</gene>
<dbReference type="Pfam" id="PF00805">
    <property type="entry name" value="Pentapeptide"/>
    <property type="match status" value="1"/>
</dbReference>
<feature type="region of interest" description="Disordered" evidence="1">
    <location>
        <begin position="1"/>
        <end position="21"/>
    </location>
</feature>
<keyword evidence="2" id="KW-0472">Membrane</keyword>
<name>A0A542ZUS9_RARFA</name>
<evidence type="ECO:0000256" key="2">
    <source>
        <dbReference type="SAM" id="Phobius"/>
    </source>
</evidence>
<dbReference type="EMBL" id="VFOS01000001">
    <property type="protein sequence ID" value="TQL64125.1"/>
    <property type="molecule type" value="Genomic_DNA"/>
</dbReference>
<evidence type="ECO:0000256" key="1">
    <source>
        <dbReference type="SAM" id="MobiDB-lite"/>
    </source>
</evidence>
<reference evidence="3 4" key="1">
    <citation type="submission" date="2019-06" db="EMBL/GenBank/DDBJ databases">
        <title>Sequencing the genomes of 1000 actinobacteria strains.</title>
        <authorList>
            <person name="Klenk H.-P."/>
        </authorList>
    </citation>
    <scope>NUCLEOTIDE SEQUENCE [LARGE SCALE GENOMIC DNA]</scope>
    <source>
        <strain evidence="3 4">DSM 4813</strain>
    </source>
</reference>
<proteinExistence type="predicted"/>
<dbReference type="Proteomes" id="UP000315389">
    <property type="component" value="Unassembled WGS sequence"/>
</dbReference>
<feature type="transmembrane region" description="Helical" evidence="2">
    <location>
        <begin position="70"/>
        <end position="91"/>
    </location>
</feature>
<keyword evidence="2" id="KW-1133">Transmembrane helix</keyword>
<protein>
    <submittedName>
        <fullName evidence="3">Pentapeptide repeat protein</fullName>
    </submittedName>
</protein>
<organism evidence="3 4">
    <name type="scientific">Rarobacter faecitabidus</name>
    <dbReference type="NCBI Taxonomy" id="13243"/>
    <lineage>
        <taxon>Bacteria</taxon>
        <taxon>Bacillati</taxon>
        <taxon>Actinomycetota</taxon>
        <taxon>Actinomycetes</taxon>
        <taxon>Micrococcales</taxon>
        <taxon>Rarobacteraceae</taxon>
        <taxon>Rarobacter</taxon>
    </lineage>
</organism>
<keyword evidence="2" id="KW-0812">Transmembrane</keyword>
<comment type="caution">
    <text evidence="3">The sequence shown here is derived from an EMBL/GenBank/DDBJ whole genome shotgun (WGS) entry which is preliminary data.</text>
</comment>
<keyword evidence="4" id="KW-1185">Reference proteome</keyword>
<dbReference type="AlphaFoldDB" id="A0A542ZUS9"/>
<evidence type="ECO:0000313" key="3">
    <source>
        <dbReference type="EMBL" id="TQL64125.1"/>
    </source>
</evidence>
<accession>A0A542ZUS9</accession>
<evidence type="ECO:0000313" key="4">
    <source>
        <dbReference type="Proteomes" id="UP000315389"/>
    </source>
</evidence>
<dbReference type="InterPro" id="IPR001646">
    <property type="entry name" value="5peptide_repeat"/>
</dbReference>